<proteinExistence type="predicted"/>
<gene>
    <name evidence="1" type="ORF">OHK93_007444</name>
</gene>
<sequence length="205" mass="23337">MPKASTTFTRDFSHKLAGLQSQMNEIYQNLGHTQGYGHAAPSSTIDTWRIVKARLNYLYDWCYRAKMSFEKIPRSDDIVDAIERLEWTLQWGVSQTASVDDELNGPGNLSISTSGASVPHSGESHEEKRWRRLARCHFWGHWKPSPQAEAYRAICRLQEHSRKKGGSTANGFGEVLTEDDLWARDKVFVKHMKNVTSSIWSAVLP</sequence>
<reference evidence="1" key="1">
    <citation type="journal article" date="2023" name="Genome Biol. Evol.">
        <title>First Whole Genome Sequence and Flow Cytometry Genome Size Data for the Lichen-Forming Fungus Ramalina farinacea (Ascomycota).</title>
        <authorList>
            <person name="Llewellyn T."/>
            <person name="Mian S."/>
            <person name="Hill R."/>
            <person name="Leitch I.J."/>
            <person name="Gaya E."/>
        </authorList>
    </citation>
    <scope>NUCLEOTIDE SEQUENCE</scope>
    <source>
        <strain evidence="1">LIQ254RAFAR</strain>
    </source>
</reference>
<organism evidence="1 2">
    <name type="scientific">Ramalina farinacea</name>
    <dbReference type="NCBI Taxonomy" id="258253"/>
    <lineage>
        <taxon>Eukaryota</taxon>
        <taxon>Fungi</taxon>
        <taxon>Dikarya</taxon>
        <taxon>Ascomycota</taxon>
        <taxon>Pezizomycotina</taxon>
        <taxon>Lecanoromycetes</taxon>
        <taxon>OSLEUM clade</taxon>
        <taxon>Lecanoromycetidae</taxon>
        <taxon>Lecanorales</taxon>
        <taxon>Lecanorineae</taxon>
        <taxon>Ramalinaceae</taxon>
        <taxon>Ramalina</taxon>
    </lineage>
</organism>
<keyword evidence="2" id="KW-1185">Reference proteome</keyword>
<dbReference type="EMBL" id="JAPUFD010000007">
    <property type="protein sequence ID" value="MDI1488170.1"/>
    <property type="molecule type" value="Genomic_DNA"/>
</dbReference>
<dbReference type="AlphaFoldDB" id="A0AA43QKH5"/>
<protein>
    <submittedName>
        <fullName evidence="1">Uncharacterized protein</fullName>
    </submittedName>
</protein>
<comment type="caution">
    <text evidence="1">The sequence shown here is derived from an EMBL/GenBank/DDBJ whole genome shotgun (WGS) entry which is preliminary data.</text>
</comment>
<name>A0AA43QKH5_9LECA</name>
<accession>A0AA43QKH5</accession>
<dbReference type="Proteomes" id="UP001161017">
    <property type="component" value="Unassembled WGS sequence"/>
</dbReference>
<evidence type="ECO:0000313" key="2">
    <source>
        <dbReference type="Proteomes" id="UP001161017"/>
    </source>
</evidence>
<evidence type="ECO:0000313" key="1">
    <source>
        <dbReference type="EMBL" id="MDI1488170.1"/>
    </source>
</evidence>